<feature type="region of interest" description="Disordered" evidence="1">
    <location>
        <begin position="50"/>
        <end position="69"/>
    </location>
</feature>
<dbReference type="Proteomes" id="UP000606786">
    <property type="component" value="Unassembled WGS sequence"/>
</dbReference>
<comment type="caution">
    <text evidence="2">The sequence shown here is derived from an EMBL/GenBank/DDBJ whole genome shotgun (WGS) entry which is preliminary data.</text>
</comment>
<evidence type="ECO:0000313" key="3">
    <source>
        <dbReference type="Proteomes" id="UP000606786"/>
    </source>
</evidence>
<organism evidence="2 3">
    <name type="scientific">Ceratitis capitata</name>
    <name type="common">Mediterranean fruit fly</name>
    <name type="synonym">Tephritis capitata</name>
    <dbReference type="NCBI Taxonomy" id="7213"/>
    <lineage>
        <taxon>Eukaryota</taxon>
        <taxon>Metazoa</taxon>
        <taxon>Ecdysozoa</taxon>
        <taxon>Arthropoda</taxon>
        <taxon>Hexapoda</taxon>
        <taxon>Insecta</taxon>
        <taxon>Pterygota</taxon>
        <taxon>Neoptera</taxon>
        <taxon>Endopterygota</taxon>
        <taxon>Diptera</taxon>
        <taxon>Brachycera</taxon>
        <taxon>Muscomorpha</taxon>
        <taxon>Tephritoidea</taxon>
        <taxon>Tephritidae</taxon>
        <taxon>Ceratitis</taxon>
        <taxon>Ceratitis</taxon>
    </lineage>
</organism>
<keyword evidence="3" id="KW-1185">Reference proteome</keyword>
<proteinExistence type="predicted"/>
<evidence type="ECO:0000313" key="2">
    <source>
        <dbReference type="EMBL" id="CAD7004461.1"/>
    </source>
</evidence>
<dbReference type="AlphaFoldDB" id="A0A811V0S0"/>
<name>A0A811V0S0_CERCA</name>
<sequence>MPTVTQADPWSCSRQALSWHHGSGSTGVHPPAHTKITQRQKKFTDVSALCGRAPRNGNQWRRFPSIPTD</sequence>
<evidence type="ECO:0000256" key="1">
    <source>
        <dbReference type="SAM" id="MobiDB-lite"/>
    </source>
</evidence>
<dbReference type="EMBL" id="CAJHJT010000034">
    <property type="protein sequence ID" value="CAD7004461.1"/>
    <property type="molecule type" value="Genomic_DNA"/>
</dbReference>
<reference evidence="2" key="1">
    <citation type="submission" date="2020-11" db="EMBL/GenBank/DDBJ databases">
        <authorList>
            <person name="Whitehead M."/>
        </authorList>
    </citation>
    <scope>NUCLEOTIDE SEQUENCE</scope>
    <source>
        <strain evidence="2">EGII</strain>
    </source>
</reference>
<protein>
    <submittedName>
        <fullName evidence="2">(Mediterranean fruit fly) hypothetical protein</fullName>
    </submittedName>
</protein>
<gene>
    <name evidence="2" type="ORF">CCAP1982_LOCUS12867</name>
</gene>
<accession>A0A811V0S0</accession>